<organism evidence="1 2">
    <name type="scientific">Deminuibacter soli</name>
    <dbReference type="NCBI Taxonomy" id="2291815"/>
    <lineage>
        <taxon>Bacteria</taxon>
        <taxon>Pseudomonadati</taxon>
        <taxon>Bacteroidota</taxon>
        <taxon>Chitinophagia</taxon>
        <taxon>Chitinophagales</taxon>
        <taxon>Chitinophagaceae</taxon>
        <taxon>Deminuibacter</taxon>
    </lineage>
</organism>
<protein>
    <submittedName>
        <fullName evidence="1">Uncharacterized protein</fullName>
    </submittedName>
</protein>
<evidence type="ECO:0000313" key="2">
    <source>
        <dbReference type="Proteomes" id="UP000261284"/>
    </source>
</evidence>
<reference evidence="1 2" key="1">
    <citation type="submission" date="2018-08" db="EMBL/GenBank/DDBJ databases">
        <title>Chitinophagaceae sp. K23C18032701, a novel bacterium isolated from forest soil.</title>
        <authorList>
            <person name="Wang C."/>
        </authorList>
    </citation>
    <scope>NUCLEOTIDE SEQUENCE [LARGE SCALE GENOMIC DNA]</scope>
    <source>
        <strain evidence="1 2">K23C18032701</strain>
    </source>
</reference>
<keyword evidence="2" id="KW-1185">Reference proteome</keyword>
<gene>
    <name evidence="1" type="ORF">DXN05_01970</name>
</gene>
<sequence>MPKSFQVFLIISTLKNAVLSKCFIGEIYFLIWLFTYIQFAPEYTSRADLNQRFKALKSSFTAIPKMKGKLPV</sequence>
<name>A0A3E1NPQ5_9BACT</name>
<dbReference type="EMBL" id="QTJU01000001">
    <property type="protein sequence ID" value="RFM29768.1"/>
    <property type="molecule type" value="Genomic_DNA"/>
</dbReference>
<dbReference type="AlphaFoldDB" id="A0A3E1NPQ5"/>
<accession>A0A3E1NPQ5</accession>
<evidence type="ECO:0000313" key="1">
    <source>
        <dbReference type="EMBL" id="RFM29768.1"/>
    </source>
</evidence>
<dbReference type="Proteomes" id="UP000261284">
    <property type="component" value="Unassembled WGS sequence"/>
</dbReference>
<comment type="caution">
    <text evidence="1">The sequence shown here is derived from an EMBL/GenBank/DDBJ whole genome shotgun (WGS) entry which is preliminary data.</text>
</comment>
<proteinExistence type="predicted"/>